<dbReference type="PANTHER" id="PTHR24166">
    <property type="entry name" value="ROLLING PEBBLES, ISOFORM B"/>
    <property type="match status" value="1"/>
</dbReference>
<dbReference type="KEGG" id="psoj:PHYSODRAFT_315284"/>
<feature type="repeat" description="ANK" evidence="3">
    <location>
        <begin position="179"/>
        <end position="211"/>
    </location>
</feature>
<evidence type="ECO:0000313" key="4">
    <source>
        <dbReference type="EMBL" id="EGZ18625.1"/>
    </source>
</evidence>
<accession>G4ZH00</accession>
<dbReference type="PROSITE" id="PS50297">
    <property type="entry name" value="ANK_REP_REGION"/>
    <property type="match status" value="3"/>
</dbReference>
<evidence type="ECO:0000256" key="1">
    <source>
        <dbReference type="ARBA" id="ARBA00022737"/>
    </source>
</evidence>
<dbReference type="PRINTS" id="PR01415">
    <property type="entry name" value="ANKYRIN"/>
</dbReference>
<dbReference type="SUPFAM" id="SSF48403">
    <property type="entry name" value="Ankyrin repeat"/>
    <property type="match status" value="1"/>
</dbReference>
<organism evidence="4 5">
    <name type="scientific">Phytophthora sojae (strain P6497)</name>
    <name type="common">Soybean stem and root rot agent</name>
    <name type="synonym">Phytophthora megasperma f. sp. glycines</name>
    <dbReference type="NCBI Taxonomy" id="1094619"/>
    <lineage>
        <taxon>Eukaryota</taxon>
        <taxon>Sar</taxon>
        <taxon>Stramenopiles</taxon>
        <taxon>Oomycota</taxon>
        <taxon>Peronosporomycetes</taxon>
        <taxon>Peronosporales</taxon>
        <taxon>Peronosporaceae</taxon>
        <taxon>Phytophthora</taxon>
    </lineage>
</organism>
<feature type="repeat" description="ANK" evidence="3">
    <location>
        <begin position="92"/>
        <end position="124"/>
    </location>
</feature>
<dbReference type="AlphaFoldDB" id="G4ZH00"/>
<sequence>MAAAKGNHVEIMALLGTKVDLRRRDGCSALHLAVASQRPKAAKLQLGFDADASFANNDGVMPMKLLLRVAPQSIRAVSQNGANVLAIAAQANGNTALTIAAESGQVEAVGTLLSHSARGNTSEFPEVAPLAAAAQHGHVEVIQVLPGAVYRAVYSGQLEAARALVEASLGANVNKRNQSGWTPLMAAAHRNFAQIMELLLERGASLTLKTKDGRTALHIAAQEGHTEAGISVR</sequence>
<gene>
    <name evidence="4" type="ORF">PHYSODRAFT_315284</name>
</gene>
<feature type="repeat" description="ANK" evidence="3">
    <location>
        <begin position="212"/>
        <end position="233"/>
    </location>
</feature>
<proteinExistence type="predicted"/>
<dbReference type="InParanoid" id="G4ZH00"/>
<keyword evidence="2 3" id="KW-0040">ANK repeat</keyword>
<dbReference type="InterPro" id="IPR036770">
    <property type="entry name" value="Ankyrin_rpt-contain_sf"/>
</dbReference>
<dbReference type="EMBL" id="JH159154">
    <property type="protein sequence ID" value="EGZ18625.1"/>
    <property type="molecule type" value="Genomic_DNA"/>
</dbReference>
<dbReference type="PANTHER" id="PTHR24166:SF48">
    <property type="entry name" value="PROTEIN VAPYRIN"/>
    <property type="match status" value="1"/>
</dbReference>
<dbReference type="Pfam" id="PF12796">
    <property type="entry name" value="Ank_2"/>
    <property type="match status" value="2"/>
</dbReference>
<evidence type="ECO:0000256" key="2">
    <source>
        <dbReference type="ARBA" id="ARBA00023043"/>
    </source>
</evidence>
<dbReference type="InterPro" id="IPR002110">
    <property type="entry name" value="Ankyrin_rpt"/>
</dbReference>
<keyword evidence="1" id="KW-0677">Repeat</keyword>
<keyword evidence="5" id="KW-1185">Reference proteome</keyword>
<dbReference type="SMART" id="SM00248">
    <property type="entry name" value="ANK"/>
    <property type="match status" value="4"/>
</dbReference>
<dbReference type="Proteomes" id="UP000002640">
    <property type="component" value="Unassembled WGS sequence"/>
</dbReference>
<dbReference type="RefSeq" id="XP_009527683.1">
    <property type="nucleotide sequence ID" value="XM_009529388.1"/>
</dbReference>
<dbReference type="OMA" id="RDINGWA"/>
<dbReference type="PROSITE" id="PS50088">
    <property type="entry name" value="ANK_REPEAT"/>
    <property type="match status" value="3"/>
</dbReference>
<dbReference type="SMR" id="G4ZH00"/>
<dbReference type="GeneID" id="20643838"/>
<protein>
    <submittedName>
        <fullName evidence="4">Uncharacterized protein</fullName>
    </submittedName>
</protein>
<dbReference type="Gene3D" id="1.25.40.20">
    <property type="entry name" value="Ankyrin repeat-containing domain"/>
    <property type="match status" value="3"/>
</dbReference>
<name>G4ZH00_PHYSP</name>
<evidence type="ECO:0000256" key="3">
    <source>
        <dbReference type="PROSITE-ProRule" id="PRU00023"/>
    </source>
</evidence>
<dbReference type="InterPro" id="IPR050889">
    <property type="entry name" value="Dendritic_Spine_Reg/Scaffold"/>
</dbReference>
<reference evidence="4 5" key="1">
    <citation type="journal article" date="2006" name="Science">
        <title>Phytophthora genome sequences uncover evolutionary origins and mechanisms of pathogenesis.</title>
        <authorList>
            <person name="Tyler B.M."/>
            <person name="Tripathy S."/>
            <person name="Zhang X."/>
            <person name="Dehal P."/>
            <person name="Jiang R.H."/>
            <person name="Aerts A."/>
            <person name="Arredondo F.D."/>
            <person name="Baxter L."/>
            <person name="Bensasson D."/>
            <person name="Beynon J.L."/>
            <person name="Chapman J."/>
            <person name="Damasceno C.M."/>
            <person name="Dorrance A.E."/>
            <person name="Dou D."/>
            <person name="Dickerman A.W."/>
            <person name="Dubchak I.L."/>
            <person name="Garbelotto M."/>
            <person name="Gijzen M."/>
            <person name="Gordon S.G."/>
            <person name="Govers F."/>
            <person name="Grunwald N.J."/>
            <person name="Huang W."/>
            <person name="Ivors K.L."/>
            <person name="Jones R.W."/>
            <person name="Kamoun S."/>
            <person name="Krampis K."/>
            <person name="Lamour K.H."/>
            <person name="Lee M.K."/>
            <person name="McDonald W.H."/>
            <person name="Medina M."/>
            <person name="Meijer H.J."/>
            <person name="Nordberg E.K."/>
            <person name="Maclean D.J."/>
            <person name="Ospina-Giraldo M.D."/>
            <person name="Morris P.F."/>
            <person name="Phuntumart V."/>
            <person name="Putnam N.H."/>
            <person name="Rash S."/>
            <person name="Rose J.K."/>
            <person name="Sakihama Y."/>
            <person name="Salamov A.A."/>
            <person name="Savidor A."/>
            <person name="Scheuring C.F."/>
            <person name="Smith B.M."/>
            <person name="Sobral B.W."/>
            <person name="Terry A."/>
            <person name="Torto-Alalibo T.A."/>
            <person name="Win J."/>
            <person name="Xu Z."/>
            <person name="Zhang H."/>
            <person name="Grigoriev I.V."/>
            <person name="Rokhsar D.S."/>
            <person name="Boore J.L."/>
        </authorList>
    </citation>
    <scope>NUCLEOTIDE SEQUENCE [LARGE SCALE GENOMIC DNA]</scope>
    <source>
        <strain evidence="4 5">P6497</strain>
    </source>
</reference>
<evidence type="ECO:0000313" key="5">
    <source>
        <dbReference type="Proteomes" id="UP000002640"/>
    </source>
</evidence>